<keyword evidence="4 8" id="KW-0479">Metal-binding</keyword>
<dbReference type="InterPro" id="IPR001189">
    <property type="entry name" value="Mn/Fe_SOD"/>
</dbReference>
<comment type="function">
    <text evidence="1">Destroys superoxide anion radicals which are normally produced within the cells and which are toxic to biological systems.</text>
</comment>
<reference evidence="14" key="1">
    <citation type="submission" date="2025-08" db="UniProtKB">
        <authorList>
            <consortium name="RefSeq"/>
        </authorList>
    </citation>
    <scope>IDENTIFICATION</scope>
    <source>
        <tissue evidence="14">Gonads</tissue>
    </source>
</reference>
<comment type="similarity">
    <text evidence="2 9">Belongs to the iron/manganese superoxide dismutase family.</text>
</comment>
<evidence type="ECO:0000256" key="8">
    <source>
        <dbReference type="PIRSR" id="PIRSR000349-1"/>
    </source>
</evidence>
<dbReference type="OMA" id="EETIRYH"/>
<dbReference type="Pfam" id="PF00081">
    <property type="entry name" value="Sod_Fe_N"/>
    <property type="match status" value="1"/>
</dbReference>
<evidence type="ECO:0000256" key="5">
    <source>
        <dbReference type="ARBA" id="ARBA00023002"/>
    </source>
</evidence>
<dbReference type="GO" id="GO:0005737">
    <property type="term" value="C:cytoplasm"/>
    <property type="evidence" value="ECO:0007669"/>
    <property type="project" value="TreeGrafter"/>
</dbReference>
<dbReference type="InterPro" id="IPR019833">
    <property type="entry name" value="Mn/Fe_SOD_BS"/>
</dbReference>
<sequence length="247" mass="28585">MAIVTVLFCVITLIVTPHQTADARMYEDCVQQREDYPLPPLPYSYNSLEPHMDATTVQIHHLKHHAAYTKKMNAALKQWRDEDPENTLATGSIVEILQHLYNVPEKYRTVLRNNGGGYVNHAIYFACMSSRGAAISQDLENDIIKDFGSYNNFTKQFTTKAMGLFGSGYVWLSRGGNDKLVISTTANQDSPVTESFRPILVIDIWEHAYYLKYQYRRADFVAAWWKLVDWKAVVDLDKWWRVNYRYG</sequence>
<feature type="domain" description="Manganese/iron superoxide dismutase N-terminal" evidence="11">
    <location>
        <begin position="36"/>
        <end position="129"/>
    </location>
</feature>
<dbReference type="InterPro" id="IPR036324">
    <property type="entry name" value="Mn/Fe_SOD_N_sf"/>
</dbReference>
<dbReference type="SUPFAM" id="SSF54719">
    <property type="entry name" value="Fe,Mn superoxide dismutase (SOD), C-terminal domain"/>
    <property type="match status" value="1"/>
</dbReference>
<keyword evidence="10" id="KW-0732">Signal</keyword>
<organism evidence="13 14">
    <name type="scientific">Lingula anatina</name>
    <name type="common">Brachiopod</name>
    <name type="synonym">Lingula unguis</name>
    <dbReference type="NCBI Taxonomy" id="7574"/>
    <lineage>
        <taxon>Eukaryota</taxon>
        <taxon>Metazoa</taxon>
        <taxon>Spiralia</taxon>
        <taxon>Lophotrochozoa</taxon>
        <taxon>Brachiopoda</taxon>
        <taxon>Linguliformea</taxon>
        <taxon>Lingulata</taxon>
        <taxon>Lingulida</taxon>
        <taxon>Linguloidea</taxon>
        <taxon>Lingulidae</taxon>
        <taxon>Lingula</taxon>
    </lineage>
</organism>
<evidence type="ECO:0000256" key="9">
    <source>
        <dbReference type="RuleBase" id="RU000414"/>
    </source>
</evidence>
<proteinExistence type="inferred from homology"/>
<gene>
    <name evidence="14" type="primary">LOC106180552</name>
</gene>
<dbReference type="InterPro" id="IPR036314">
    <property type="entry name" value="SOD_C_sf"/>
</dbReference>
<evidence type="ECO:0000256" key="7">
    <source>
        <dbReference type="ARBA" id="ARBA00049204"/>
    </source>
</evidence>
<dbReference type="RefSeq" id="XP_013420017.1">
    <property type="nucleotide sequence ID" value="XM_013564563.2"/>
</dbReference>
<keyword evidence="13" id="KW-1185">Reference proteome</keyword>
<comment type="catalytic activity">
    <reaction evidence="7 9">
        <text>2 superoxide + 2 H(+) = H2O2 + O2</text>
        <dbReference type="Rhea" id="RHEA:20696"/>
        <dbReference type="ChEBI" id="CHEBI:15378"/>
        <dbReference type="ChEBI" id="CHEBI:15379"/>
        <dbReference type="ChEBI" id="CHEBI:16240"/>
        <dbReference type="ChEBI" id="CHEBI:18421"/>
        <dbReference type="EC" id="1.15.1.1"/>
    </reaction>
</comment>
<feature type="binding site" evidence="8">
    <location>
        <position position="203"/>
    </location>
    <ligand>
        <name>Mn(2+)</name>
        <dbReference type="ChEBI" id="CHEBI:29035"/>
    </ligand>
</feature>
<name>A0A1S3KBZ5_LINAN</name>
<dbReference type="InterPro" id="IPR019832">
    <property type="entry name" value="Mn/Fe_SOD_C"/>
</dbReference>
<dbReference type="Gene3D" id="3.55.40.20">
    <property type="entry name" value="Iron/manganese superoxide dismutase, C-terminal domain"/>
    <property type="match status" value="1"/>
</dbReference>
<evidence type="ECO:0000313" key="13">
    <source>
        <dbReference type="Proteomes" id="UP000085678"/>
    </source>
</evidence>
<feature type="signal peptide" evidence="10">
    <location>
        <begin position="1"/>
        <end position="23"/>
    </location>
</feature>
<dbReference type="PIRSF" id="PIRSF000349">
    <property type="entry name" value="SODismutase"/>
    <property type="match status" value="1"/>
</dbReference>
<keyword evidence="5 9" id="KW-0560">Oxidoreductase</keyword>
<dbReference type="Pfam" id="PF02777">
    <property type="entry name" value="Sod_Fe_C"/>
    <property type="match status" value="1"/>
</dbReference>
<protein>
    <recommendedName>
        <fullName evidence="3 9">Superoxide dismutase</fullName>
        <ecNumber evidence="3 9">1.15.1.1</ecNumber>
    </recommendedName>
</protein>
<feature type="binding site" evidence="8">
    <location>
        <position position="121"/>
    </location>
    <ligand>
        <name>Mn(2+)</name>
        <dbReference type="ChEBI" id="CHEBI:29035"/>
    </ligand>
</feature>
<dbReference type="SUPFAM" id="SSF46609">
    <property type="entry name" value="Fe,Mn superoxide dismutase (SOD), N-terminal domain"/>
    <property type="match status" value="1"/>
</dbReference>
<evidence type="ECO:0000256" key="4">
    <source>
        <dbReference type="ARBA" id="ARBA00022723"/>
    </source>
</evidence>
<dbReference type="GO" id="GO:0046872">
    <property type="term" value="F:metal ion binding"/>
    <property type="evidence" value="ECO:0007669"/>
    <property type="project" value="UniProtKB-KW"/>
</dbReference>
<dbReference type="PROSITE" id="PS00088">
    <property type="entry name" value="SOD_MN"/>
    <property type="match status" value="1"/>
</dbReference>
<dbReference type="STRING" id="7574.A0A1S3KBZ5"/>
<dbReference type="InParanoid" id="A0A1S3KBZ5"/>
<keyword evidence="6" id="KW-0464">Manganese</keyword>
<feature type="binding site" evidence="8">
    <location>
        <position position="207"/>
    </location>
    <ligand>
        <name>Mn(2+)</name>
        <dbReference type="ChEBI" id="CHEBI:29035"/>
    </ligand>
</feature>
<dbReference type="OrthoDB" id="239262at2759"/>
<evidence type="ECO:0000256" key="1">
    <source>
        <dbReference type="ARBA" id="ARBA00002170"/>
    </source>
</evidence>
<dbReference type="EC" id="1.15.1.1" evidence="3 9"/>
<comment type="function">
    <text evidence="9">Destroys radicals which are normally produced within the cells and which are toxic to biological systems.</text>
</comment>
<dbReference type="GeneID" id="106180552"/>
<feature type="domain" description="Manganese/iron superoxide dismutase C-terminal" evidence="12">
    <location>
        <begin position="137"/>
        <end position="233"/>
    </location>
</feature>
<dbReference type="PANTHER" id="PTHR43595">
    <property type="entry name" value="37S RIBOSOMAL PROTEIN S26, MITOCHONDRIAL"/>
    <property type="match status" value="1"/>
</dbReference>
<dbReference type="PRINTS" id="PR01703">
    <property type="entry name" value="MNSODISMTASE"/>
</dbReference>
<evidence type="ECO:0000259" key="11">
    <source>
        <dbReference type="Pfam" id="PF00081"/>
    </source>
</evidence>
<feature type="chain" id="PRO_5010284518" description="Superoxide dismutase" evidence="10">
    <location>
        <begin position="24"/>
        <end position="247"/>
    </location>
</feature>
<dbReference type="PANTHER" id="PTHR43595:SF2">
    <property type="entry name" value="SMALL RIBOSOMAL SUBUNIT PROTEIN MS42"/>
    <property type="match status" value="1"/>
</dbReference>
<dbReference type="AlphaFoldDB" id="A0A1S3KBZ5"/>
<dbReference type="GO" id="GO:0004784">
    <property type="term" value="F:superoxide dismutase activity"/>
    <property type="evidence" value="ECO:0007669"/>
    <property type="project" value="UniProtKB-EC"/>
</dbReference>
<evidence type="ECO:0000313" key="14">
    <source>
        <dbReference type="RefSeq" id="XP_013420017.1"/>
    </source>
</evidence>
<accession>A0A1S3KBZ5</accession>
<feature type="binding site" evidence="8">
    <location>
        <position position="60"/>
    </location>
    <ligand>
        <name>Mn(2+)</name>
        <dbReference type="ChEBI" id="CHEBI:29035"/>
    </ligand>
</feature>
<dbReference type="Gene3D" id="1.10.287.990">
    <property type="entry name" value="Fe,Mn superoxide dismutase (SOD) domain"/>
    <property type="match status" value="1"/>
</dbReference>
<evidence type="ECO:0000259" key="12">
    <source>
        <dbReference type="Pfam" id="PF02777"/>
    </source>
</evidence>
<evidence type="ECO:0000256" key="6">
    <source>
        <dbReference type="ARBA" id="ARBA00023211"/>
    </source>
</evidence>
<evidence type="ECO:0000256" key="3">
    <source>
        <dbReference type="ARBA" id="ARBA00012682"/>
    </source>
</evidence>
<dbReference type="InterPro" id="IPR019831">
    <property type="entry name" value="Mn/Fe_SOD_N"/>
</dbReference>
<evidence type="ECO:0000256" key="2">
    <source>
        <dbReference type="ARBA" id="ARBA00008714"/>
    </source>
</evidence>
<dbReference type="Proteomes" id="UP000085678">
    <property type="component" value="Unplaced"/>
</dbReference>
<evidence type="ECO:0000256" key="10">
    <source>
        <dbReference type="SAM" id="SignalP"/>
    </source>
</evidence>